<dbReference type="InterPro" id="IPR036404">
    <property type="entry name" value="Jacalin-like_lectin_dom_sf"/>
</dbReference>
<name>H3H2H3_PHYRM</name>
<dbReference type="HOGENOM" id="CLU_106948_0_0_1"/>
<sequence>MQSRAIAFMCQALVTLALVAHNAVALENGVVLSEVFGGPHGDKYSDMELISPGQEVHSVTIRSNERIDGVGLDVTDPAGTKSTFYHGGGGGDSNTLTLGVNEHITGIEVHWGKYYGHTRVKYICFTTSAGNTLSGGSQTDSVGKDTAPEGYQLGGFVGYAGNELDSVGAIWTSIAPVRA</sequence>
<dbReference type="InParanoid" id="H3H2H3"/>
<dbReference type="PROSITE" id="PS51752">
    <property type="entry name" value="JACALIN_LECTIN"/>
    <property type="match status" value="1"/>
</dbReference>
<dbReference type="EMBL" id="DS566114">
    <property type="status" value="NOT_ANNOTATED_CDS"/>
    <property type="molecule type" value="Genomic_DNA"/>
</dbReference>
<dbReference type="AlphaFoldDB" id="H3H2H3"/>
<dbReference type="EnsemblProtists" id="Phyra84580">
    <property type="protein sequence ID" value="Phyra84580"/>
    <property type="gene ID" value="Phyra84580"/>
</dbReference>
<feature type="chain" id="PRO_5003587248" description="Jacalin-type lectin domain-containing protein" evidence="1">
    <location>
        <begin position="26"/>
        <end position="179"/>
    </location>
</feature>
<keyword evidence="4" id="KW-1185">Reference proteome</keyword>
<dbReference type="Proteomes" id="UP000005238">
    <property type="component" value="Unassembled WGS sequence"/>
</dbReference>
<feature type="domain" description="Jacalin-type lectin" evidence="2">
    <location>
        <begin position="30"/>
        <end position="173"/>
    </location>
</feature>
<organism evidence="3 4">
    <name type="scientific">Phytophthora ramorum</name>
    <name type="common">Sudden oak death agent</name>
    <dbReference type="NCBI Taxonomy" id="164328"/>
    <lineage>
        <taxon>Eukaryota</taxon>
        <taxon>Sar</taxon>
        <taxon>Stramenopiles</taxon>
        <taxon>Oomycota</taxon>
        <taxon>Peronosporomycetes</taxon>
        <taxon>Peronosporales</taxon>
        <taxon>Peronosporaceae</taxon>
        <taxon>Phytophthora</taxon>
    </lineage>
</organism>
<dbReference type="OMA" id="SHTRIFF"/>
<dbReference type="SMART" id="SM00915">
    <property type="entry name" value="Jacalin"/>
    <property type="match status" value="1"/>
</dbReference>
<evidence type="ECO:0000256" key="1">
    <source>
        <dbReference type="SAM" id="SignalP"/>
    </source>
</evidence>
<accession>H3H2H3</accession>
<proteinExistence type="predicted"/>
<evidence type="ECO:0000313" key="3">
    <source>
        <dbReference type="EnsemblProtists" id="Phyra84580"/>
    </source>
</evidence>
<reference evidence="4" key="1">
    <citation type="journal article" date="2006" name="Science">
        <title>Phytophthora genome sequences uncover evolutionary origins and mechanisms of pathogenesis.</title>
        <authorList>
            <person name="Tyler B.M."/>
            <person name="Tripathy S."/>
            <person name="Zhang X."/>
            <person name="Dehal P."/>
            <person name="Jiang R.H."/>
            <person name="Aerts A."/>
            <person name="Arredondo F.D."/>
            <person name="Baxter L."/>
            <person name="Bensasson D."/>
            <person name="Beynon J.L."/>
            <person name="Chapman J."/>
            <person name="Damasceno C.M."/>
            <person name="Dorrance A.E."/>
            <person name="Dou D."/>
            <person name="Dickerman A.W."/>
            <person name="Dubchak I.L."/>
            <person name="Garbelotto M."/>
            <person name="Gijzen M."/>
            <person name="Gordon S.G."/>
            <person name="Govers F."/>
            <person name="Grunwald N.J."/>
            <person name="Huang W."/>
            <person name="Ivors K.L."/>
            <person name="Jones R.W."/>
            <person name="Kamoun S."/>
            <person name="Krampis K."/>
            <person name="Lamour K.H."/>
            <person name="Lee M.K."/>
            <person name="McDonald W.H."/>
            <person name="Medina M."/>
            <person name="Meijer H.J."/>
            <person name="Nordberg E.K."/>
            <person name="Maclean D.J."/>
            <person name="Ospina-Giraldo M.D."/>
            <person name="Morris P.F."/>
            <person name="Phuntumart V."/>
            <person name="Putnam N.H."/>
            <person name="Rash S."/>
            <person name="Rose J.K."/>
            <person name="Sakihama Y."/>
            <person name="Salamov A.A."/>
            <person name="Savidor A."/>
            <person name="Scheuring C.F."/>
            <person name="Smith B.M."/>
            <person name="Sobral B.W."/>
            <person name="Terry A."/>
            <person name="Torto-Alalibo T.A."/>
            <person name="Win J."/>
            <person name="Xu Z."/>
            <person name="Zhang H."/>
            <person name="Grigoriev I.V."/>
            <person name="Rokhsar D.S."/>
            <person name="Boore J.L."/>
        </authorList>
    </citation>
    <scope>NUCLEOTIDE SEQUENCE [LARGE SCALE GENOMIC DNA]</scope>
    <source>
        <strain evidence="4">Pr102</strain>
    </source>
</reference>
<keyword evidence="1" id="KW-0732">Signal</keyword>
<dbReference type="Pfam" id="PF01419">
    <property type="entry name" value="Jacalin"/>
    <property type="match status" value="1"/>
</dbReference>
<feature type="signal peptide" evidence="1">
    <location>
        <begin position="1"/>
        <end position="25"/>
    </location>
</feature>
<evidence type="ECO:0000259" key="2">
    <source>
        <dbReference type="PROSITE" id="PS51752"/>
    </source>
</evidence>
<dbReference type="InterPro" id="IPR001229">
    <property type="entry name" value="Jacalin-like_lectin_dom"/>
</dbReference>
<dbReference type="VEuPathDB" id="FungiDB:KRP23_8751"/>
<reference evidence="3" key="2">
    <citation type="submission" date="2015-06" db="UniProtKB">
        <authorList>
            <consortium name="EnsemblProtists"/>
        </authorList>
    </citation>
    <scope>IDENTIFICATION</scope>
    <source>
        <strain evidence="3">Pr102</strain>
    </source>
</reference>
<dbReference type="eggNOG" id="ENOG502SI5N">
    <property type="taxonomic scope" value="Eukaryota"/>
</dbReference>
<dbReference type="Gene3D" id="2.100.10.30">
    <property type="entry name" value="Jacalin-like lectin domain"/>
    <property type="match status" value="1"/>
</dbReference>
<evidence type="ECO:0000313" key="4">
    <source>
        <dbReference type="Proteomes" id="UP000005238"/>
    </source>
</evidence>
<protein>
    <recommendedName>
        <fullName evidence="2">Jacalin-type lectin domain-containing protein</fullName>
    </recommendedName>
</protein>
<dbReference type="VEuPathDB" id="FungiDB:KRP22_13544"/>
<dbReference type="STRING" id="164328.H3H2H3"/>
<dbReference type="PANTHER" id="PTHR46506">
    <property type="entry name" value="OS05G0143600 PROTEIN"/>
    <property type="match status" value="1"/>
</dbReference>
<dbReference type="SUPFAM" id="SSF51101">
    <property type="entry name" value="Mannose-binding lectins"/>
    <property type="match status" value="1"/>
</dbReference>